<keyword evidence="10" id="KW-0269">Exonuclease</keyword>
<gene>
    <name evidence="16" type="ORF">METZ01_LOCUS19409</name>
</gene>
<evidence type="ECO:0000313" key="16">
    <source>
        <dbReference type="EMBL" id="SUZ66555.1"/>
    </source>
</evidence>
<dbReference type="PANTHER" id="PTHR30231:SF41">
    <property type="entry name" value="DNA POLYMERASE III SUBUNIT EPSILON"/>
    <property type="match status" value="1"/>
</dbReference>
<dbReference type="InterPro" id="IPR006309">
    <property type="entry name" value="DnaQ_proteo"/>
</dbReference>
<dbReference type="InterPro" id="IPR006054">
    <property type="entry name" value="DnaQ"/>
</dbReference>
<dbReference type="InterPro" id="IPR012337">
    <property type="entry name" value="RNaseH-like_sf"/>
</dbReference>
<evidence type="ECO:0000259" key="15">
    <source>
        <dbReference type="SMART" id="SM00479"/>
    </source>
</evidence>
<sequence length="245" mass="27902">MRQVILDTETTGLDLKLGHRVIEIGCIEVSDRRITEHVFHSYINPDRQVDLEAQEVHGLTTEFLLDKPRFSELLEEFLSFIEGCELVIHNASFDVGFLNNEIRLIDSARGRIEDYCQVVDSLALARQLHPGQRNSLDALAKRYQVDTSQRTHHGGLLDARILAEVYLAMTGGQADLSFDMSEPQKKFGESNRDVDRDSAGDPSDRTDFSDDRFIVISASEDEILEHKKWLDRLGDNCVWRSDVEP</sequence>
<evidence type="ECO:0000256" key="6">
    <source>
        <dbReference type="ARBA" id="ARBA00022705"/>
    </source>
</evidence>
<keyword evidence="13" id="KW-0464">Manganese</keyword>
<dbReference type="GO" id="GO:0005829">
    <property type="term" value="C:cytosol"/>
    <property type="evidence" value="ECO:0007669"/>
    <property type="project" value="TreeGrafter"/>
</dbReference>
<dbReference type="GO" id="GO:0045004">
    <property type="term" value="P:DNA replication proofreading"/>
    <property type="evidence" value="ECO:0007669"/>
    <property type="project" value="TreeGrafter"/>
</dbReference>
<dbReference type="PANTHER" id="PTHR30231">
    <property type="entry name" value="DNA POLYMERASE III SUBUNIT EPSILON"/>
    <property type="match status" value="1"/>
</dbReference>
<dbReference type="AlphaFoldDB" id="A0A381PHQ4"/>
<dbReference type="NCBIfam" id="TIGR01406">
    <property type="entry name" value="dnaQ_proteo"/>
    <property type="match status" value="1"/>
</dbReference>
<keyword evidence="11" id="KW-0460">Magnesium</keyword>
<keyword evidence="6" id="KW-0235">DNA replication</keyword>
<comment type="cofactor">
    <cofactor evidence="1">
        <name>Mn(2+)</name>
        <dbReference type="ChEBI" id="CHEBI:29035"/>
    </cofactor>
</comment>
<evidence type="ECO:0000256" key="11">
    <source>
        <dbReference type="ARBA" id="ARBA00022842"/>
    </source>
</evidence>
<comment type="cofactor">
    <cofactor evidence="2">
        <name>Mg(2+)</name>
        <dbReference type="ChEBI" id="CHEBI:18420"/>
    </cofactor>
</comment>
<dbReference type="SUPFAM" id="SSF53098">
    <property type="entry name" value="Ribonuclease H-like"/>
    <property type="match status" value="1"/>
</dbReference>
<name>A0A381PHQ4_9ZZZZ</name>
<feature type="region of interest" description="Disordered" evidence="14">
    <location>
        <begin position="178"/>
        <end position="208"/>
    </location>
</feature>
<feature type="domain" description="Exonuclease" evidence="15">
    <location>
        <begin position="2"/>
        <end position="175"/>
    </location>
</feature>
<dbReference type="NCBIfam" id="TIGR00573">
    <property type="entry name" value="dnaq"/>
    <property type="match status" value="1"/>
</dbReference>
<dbReference type="NCBIfam" id="NF004316">
    <property type="entry name" value="PRK05711.1"/>
    <property type="match status" value="1"/>
</dbReference>
<dbReference type="CDD" id="cd06131">
    <property type="entry name" value="DNA_pol_III_epsilon_Ecoli_like"/>
    <property type="match status" value="1"/>
</dbReference>
<dbReference type="Pfam" id="PF00929">
    <property type="entry name" value="RNase_T"/>
    <property type="match status" value="1"/>
</dbReference>
<evidence type="ECO:0000256" key="13">
    <source>
        <dbReference type="ARBA" id="ARBA00023211"/>
    </source>
</evidence>
<evidence type="ECO:0000256" key="5">
    <source>
        <dbReference type="ARBA" id="ARBA00022695"/>
    </source>
</evidence>
<keyword evidence="9" id="KW-0378">Hydrolase</keyword>
<keyword evidence="5" id="KW-0548">Nucleotidyltransferase</keyword>
<dbReference type="EMBL" id="UINC01000987">
    <property type="protein sequence ID" value="SUZ66555.1"/>
    <property type="molecule type" value="Genomic_DNA"/>
</dbReference>
<dbReference type="Gene3D" id="3.30.420.10">
    <property type="entry name" value="Ribonuclease H-like superfamily/Ribonuclease H"/>
    <property type="match status" value="1"/>
</dbReference>
<evidence type="ECO:0000256" key="2">
    <source>
        <dbReference type="ARBA" id="ARBA00001946"/>
    </source>
</evidence>
<evidence type="ECO:0000256" key="9">
    <source>
        <dbReference type="ARBA" id="ARBA00022801"/>
    </source>
</evidence>
<evidence type="ECO:0000256" key="12">
    <source>
        <dbReference type="ARBA" id="ARBA00022932"/>
    </source>
</evidence>
<evidence type="ECO:0000256" key="3">
    <source>
        <dbReference type="ARBA" id="ARBA00020352"/>
    </source>
</evidence>
<evidence type="ECO:0000256" key="14">
    <source>
        <dbReference type="SAM" id="MobiDB-lite"/>
    </source>
</evidence>
<dbReference type="InterPro" id="IPR013520">
    <property type="entry name" value="Ribonucl_H"/>
</dbReference>
<protein>
    <recommendedName>
        <fullName evidence="3">DNA polymerase III subunit epsilon</fullName>
    </recommendedName>
</protein>
<keyword evidence="4" id="KW-0808">Transferase</keyword>
<keyword evidence="7" id="KW-0540">Nuclease</keyword>
<evidence type="ECO:0000256" key="7">
    <source>
        <dbReference type="ARBA" id="ARBA00022722"/>
    </source>
</evidence>
<feature type="compositionally biased region" description="Basic and acidic residues" evidence="14">
    <location>
        <begin position="182"/>
        <end position="208"/>
    </location>
</feature>
<accession>A0A381PHQ4</accession>
<evidence type="ECO:0000256" key="1">
    <source>
        <dbReference type="ARBA" id="ARBA00001936"/>
    </source>
</evidence>
<evidence type="ECO:0000256" key="8">
    <source>
        <dbReference type="ARBA" id="ARBA00022723"/>
    </source>
</evidence>
<dbReference type="GO" id="GO:0046872">
    <property type="term" value="F:metal ion binding"/>
    <property type="evidence" value="ECO:0007669"/>
    <property type="project" value="UniProtKB-KW"/>
</dbReference>
<keyword evidence="12" id="KW-0239">DNA-directed DNA polymerase</keyword>
<dbReference type="FunFam" id="3.30.420.10:FF:000012">
    <property type="entry name" value="DNA polymerase III subunit epsilon"/>
    <property type="match status" value="1"/>
</dbReference>
<reference evidence="16" key="1">
    <citation type="submission" date="2018-05" db="EMBL/GenBank/DDBJ databases">
        <authorList>
            <person name="Lanie J.A."/>
            <person name="Ng W.-L."/>
            <person name="Kazmierczak K.M."/>
            <person name="Andrzejewski T.M."/>
            <person name="Davidsen T.M."/>
            <person name="Wayne K.J."/>
            <person name="Tettelin H."/>
            <person name="Glass J.I."/>
            <person name="Rusch D."/>
            <person name="Podicherti R."/>
            <person name="Tsui H.-C.T."/>
            <person name="Winkler M.E."/>
        </authorList>
    </citation>
    <scope>NUCLEOTIDE SEQUENCE</scope>
</reference>
<dbReference type="InterPro" id="IPR036397">
    <property type="entry name" value="RNaseH_sf"/>
</dbReference>
<dbReference type="SMART" id="SM00479">
    <property type="entry name" value="EXOIII"/>
    <property type="match status" value="1"/>
</dbReference>
<proteinExistence type="predicted"/>
<organism evidence="16">
    <name type="scientific">marine metagenome</name>
    <dbReference type="NCBI Taxonomy" id="408172"/>
    <lineage>
        <taxon>unclassified sequences</taxon>
        <taxon>metagenomes</taxon>
        <taxon>ecological metagenomes</taxon>
    </lineage>
</organism>
<evidence type="ECO:0000256" key="4">
    <source>
        <dbReference type="ARBA" id="ARBA00022679"/>
    </source>
</evidence>
<evidence type="ECO:0000256" key="10">
    <source>
        <dbReference type="ARBA" id="ARBA00022839"/>
    </source>
</evidence>
<dbReference type="GO" id="GO:0003887">
    <property type="term" value="F:DNA-directed DNA polymerase activity"/>
    <property type="evidence" value="ECO:0007669"/>
    <property type="project" value="UniProtKB-KW"/>
</dbReference>
<keyword evidence="8" id="KW-0479">Metal-binding</keyword>
<dbReference type="GO" id="GO:0003677">
    <property type="term" value="F:DNA binding"/>
    <property type="evidence" value="ECO:0007669"/>
    <property type="project" value="InterPro"/>
</dbReference>
<dbReference type="GO" id="GO:0008408">
    <property type="term" value="F:3'-5' exonuclease activity"/>
    <property type="evidence" value="ECO:0007669"/>
    <property type="project" value="TreeGrafter"/>
</dbReference>